<organism evidence="6 7">
    <name type="scientific">Pseudaminobacter soli</name>
    <name type="common">ex Zhang et al. 2022</name>
    <dbReference type="NCBI Taxonomy" id="2831468"/>
    <lineage>
        <taxon>Bacteria</taxon>
        <taxon>Pseudomonadati</taxon>
        <taxon>Pseudomonadota</taxon>
        <taxon>Alphaproteobacteria</taxon>
        <taxon>Hyphomicrobiales</taxon>
        <taxon>Phyllobacteriaceae</taxon>
        <taxon>Pseudaminobacter</taxon>
    </lineage>
</organism>
<keyword evidence="4" id="KW-0804">Transcription</keyword>
<dbReference type="Proteomes" id="UP000680348">
    <property type="component" value="Unassembled WGS sequence"/>
</dbReference>
<dbReference type="PRINTS" id="PR00039">
    <property type="entry name" value="HTHLYSR"/>
</dbReference>
<dbReference type="RefSeq" id="WP_188254635.1">
    <property type="nucleotide sequence ID" value="NZ_JABVCF010000005.1"/>
</dbReference>
<name>A0A942DXE3_9HYPH</name>
<reference evidence="6" key="1">
    <citation type="submission" date="2021-04" db="EMBL/GenBank/DDBJ databases">
        <title>Pseudaminobacter soli sp. nov., isolated from paddy soil contaminated by heavy metals.</title>
        <authorList>
            <person name="Zhang K."/>
        </authorList>
    </citation>
    <scope>NUCLEOTIDE SEQUENCE</scope>
    <source>
        <strain evidence="6">19-2017</strain>
    </source>
</reference>
<dbReference type="Gene3D" id="3.40.190.10">
    <property type="entry name" value="Periplasmic binding protein-like II"/>
    <property type="match status" value="2"/>
</dbReference>
<accession>A0A942DXE3</accession>
<keyword evidence="7" id="KW-1185">Reference proteome</keyword>
<dbReference type="PANTHER" id="PTHR30537:SF74">
    <property type="entry name" value="HTH-TYPE TRANSCRIPTIONAL REGULATOR TRPI"/>
    <property type="match status" value="1"/>
</dbReference>
<evidence type="ECO:0000313" key="6">
    <source>
        <dbReference type="EMBL" id="MBS3649063.1"/>
    </source>
</evidence>
<dbReference type="SUPFAM" id="SSF46785">
    <property type="entry name" value="Winged helix' DNA-binding domain"/>
    <property type="match status" value="1"/>
</dbReference>
<dbReference type="PANTHER" id="PTHR30537">
    <property type="entry name" value="HTH-TYPE TRANSCRIPTIONAL REGULATOR"/>
    <property type="match status" value="1"/>
</dbReference>
<dbReference type="Pfam" id="PF00126">
    <property type="entry name" value="HTH_1"/>
    <property type="match status" value="1"/>
</dbReference>
<dbReference type="Gene3D" id="1.10.10.10">
    <property type="entry name" value="Winged helix-like DNA-binding domain superfamily/Winged helix DNA-binding domain"/>
    <property type="match status" value="1"/>
</dbReference>
<feature type="domain" description="HTH lysR-type" evidence="5">
    <location>
        <begin position="1"/>
        <end position="65"/>
    </location>
</feature>
<dbReference type="Pfam" id="PF03466">
    <property type="entry name" value="LysR_substrate"/>
    <property type="match status" value="1"/>
</dbReference>
<dbReference type="GO" id="GO:0003700">
    <property type="term" value="F:DNA-binding transcription factor activity"/>
    <property type="evidence" value="ECO:0007669"/>
    <property type="project" value="InterPro"/>
</dbReference>
<evidence type="ECO:0000256" key="1">
    <source>
        <dbReference type="ARBA" id="ARBA00009437"/>
    </source>
</evidence>
<dbReference type="InterPro" id="IPR005119">
    <property type="entry name" value="LysR_subst-bd"/>
</dbReference>
<dbReference type="GO" id="GO:0043565">
    <property type="term" value="F:sequence-specific DNA binding"/>
    <property type="evidence" value="ECO:0007669"/>
    <property type="project" value="TreeGrafter"/>
</dbReference>
<sequence>MSLRKLLPSPNAIFMFEAAARHLNFTSAAREFNVTQSAVSRMIARLENHLDARLFHRISTGIELTDDGRILFEAVGGGFQQIQAALDDIRTRAGGAGTVTLSASSAFSMHWFMPRFDRFHESLPGIDLRFQLVRGEPTGPVEDVDFAIRYNQPGNVELHSWPLMEEVVLPVCSPSYLAEFGGLDGCADLRHHTFAHLQDSPRLPWHRYLSIHGYPSPTGSRSLTFTDYTLVIQTAIKGRGVALGWWHVVAHELLQKGLVPAGKEFRSGDYYHLVATKRRPLRKSAILVRDWLLEEMTMLRRQILDT</sequence>
<evidence type="ECO:0000256" key="4">
    <source>
        <dbReference type="ARBA" id="ARBA00023163"/>
    </source>
</evidence>
<dbReference type="PROSITE" id="PS50931">
    <property type="entry name" value="HTH_LYSR"/>
    <property type="match status" value="1"/>
</dbReference>
<evidence type="ECO:0000256" key="3">
    <source>
        <dbReference type="ARBA" id="ARBA00023125"/>
    </source>
</evidence>
<dbReference type="InterPro" id="IPR058163">
    <property type="entry name" value="LysR-type_TF_proteobact-type"/>
</dbReference>
<dbReference type="InterPro" id="IPR036388">
    <property type="entry name" value="WH-like_DNA-bd_sf"/>
</dbReference>
<dbReference type="GO" id="GO:0006351">
    <property type="term" value="P:DNA-templated transcription"/>
    <property type="evidence" value="ECO:0007669"/>
    <property type="project" value="TreeGrafter"/>
</dbReference>
<comment type="similarity">
    <text evidence="1">Belongs to the LysR transcriptional regulatory family.</text>
</comment>
<comment type="caution">
    <text evidence="6">The sequence shown here is derived from an EMBL/GenBank/DDBJ whole genome shotgun (WGS) entry which is preliminary data.</text>
</comment>
<evidence type="ECO:0000256" key="2">
    <source>
        <dbReference type="ARBA" id="ARBA00023015"/>
    </source>
</evidence>
<keyword evidence="2" id="KW-0805">Transcription regulation</keyword>
<evidence type="ECO:0000259" key="5">
    <source>
        <dbReference type="PROSITE" id="PS50931"/>
    </source>
</evidence>
<proteinExistence type="inferred from homology"/>
<dbReference type="SUPFAM" id="SSF53850">
    <property type="entry name" value="Periplasmic binding protein-like II"/>
    <property type="match status" value="1"/>
</dbReference>
<protein>
    <submittedName>
        <fullName evidence="6">LysR family transcriptional regulator</fullName>
    </submittedName>
</protein>
<dbReference type="AlphaFoldDB" id="A0A942DXE3"/>
<keyword evidence="3" id="KW-0238">DNA-binding</keyword>
<gene>
    <name evidence="6" type="ORF">KEU06_10630</name>
</gene>
<dbReference type="InterPro" id="IPR036390">
    <property type="entry name" value="WH_DNA-bd_sf"/>
</dbReference>
<evidence type="ECO:0000313" key="7">
    <source>
        <dbReference type="Proteomes" id="UP000680348"/>
    </source>
</evidence>
<dbReference type="InterPro" id="IPR000847">
    <property type="entry name" value="LysR_HTH_N"/>
</dbReference>
<dbReference type="EMBL" id="JAGWCR010000005">
    <property type="protein sequence ID" value="MBS3649063.1"/>
    <property type="molecule type" value="Genomic_DNA"/>
</dbReference>
<dbReference type="CDD" id="cd08432">
    <property type="entry name" value="PBP2_GcdR_TrpI_HvrB_AmpR_like"/>
    <property type="match status" value="1"/>
</dbReference>